<protein>
    <recommendedName>
        <fullName evidence="3">Reverse transcriptase Ty1/copia-type domain-containing protein</fullName>
    </recommendedName>
</protein>
<evidence type="ECO:0000313" key="1">
    <source>
        <dbReference type="EMBL" id="RDX64374.1"/>
    </source>
</evidence>
<comment type="caution">
    <text evidence="1">The sequence shown here is derived from an EMBL/GenBank/DDBJ whole genome shotgun (WGS) entry which is preliminary data.</text>
</comment>
<name>A0A371EEI6_MUCPR</name>
<evidence type="ECO:0008006" key="3">
    <source>
        <dbReference type="Google" id="ProtNLM"/>
    </source>
</evidence>
<reference evidence="1" key="1">
    <citation type="submission" date="2018-05" db="EMBL/GenBank/DDBJ databases">
        <title>Draft genome of Mucuna pruriens seed.</title>
        <authorList>
            <person name="Nnadi N.E."/>
            <person name="Vos R."/>
            <person name="Hasami M.H."/>
            <person name="Devisetty U.K."/>
            <person name="Aguiy J.C."/>
        </authorList>
    </citation>
    <scope>NUCLEOTIDE SEQUENCE [LARGE SCALE GENOMIC DNA]</scope>
    <source>
        <strain evidence="1">JCA_2017</strain>
    </source>
</reference>
<dbReference type="OrthoDB" id="10659488at2759"/>
<gene>
    <name evidence="1" type="ORF">CR513_57078</name>
</gene>
<accession>A0A371EEI6</accession>
<keyword evidence="2" id="KW-1185">Reference proteome</keyword>
<organism evidence="1 2">
    <name type="scientific">Mucuna pruriens</name>
    <name type="common">Velvet bean</name>
    <name type="synonym">Dolichos pruriens</name>
    <dbReference type="NCBI Taxonomy" id="157652"/>
    <lineage>
        <taxon>Eukaryota</taxon>
        <taxon>Viridiplantae</taxon>
        <taxon>Streptophyta</taxon>
        <taxon>Embryophyta</taxon>
        <taxon>Tracheophyta</taxon>
        <taxon>Spermatophyta</taxon>
        <taxon>Magnoliopsida</taxon>
        <taxon>eudicotyledons</taxon>
        <taxon>Gunneridae</taxon>
        <taxon>Pentapetalae</taxon>
        <taxon>rosids</taxon>
        <taxon>fabids</taxon>
        <taxon>Fabales</taxon>
        <taxon>Fabaceae</taxon>
        <taxon>Papilionoideae</taxon>
        <taxon>50 kb inversion clade</taxon>
        <taxon>NPAAA clade</taxon>
        <taxon>indigoferoid/millettioid clade</taxon>
        <taxon>Phaseoleae</taxon>
        <taxon>Mucuna</taxon>
    </lineage>
</organism>
<sequence>MGLTLLANAFMPLNYNSYHKRYLCLSSIGHVFFSSHVKFYELQFPFFTISPSHDPIRCKLVFNLKNNVYGLINKDKACLVAKGFHQEKEFDYFEIVSPIGLPLQQIDINNVFLNYELYEEVFMTQHLGFLHKALYVLQQALGVITNNRHTTLIIIYANDIIITNDSTHAIQ</sequence>
<evidence type="ECO:0000313" key="2">
    <source>
        <dbReference type="Proteomes" id="UP000257109"/>
    </source>
</evidence>
<dbReference type="EMBL" id="QJKJ01014415">
    <property type="protein sequence ID" value="RDX64374.1"/>
    <property type="molecule type" value="Genomic_DNA"/>
</dbReference>
<proteinExistence type="predicted"/>
<dbReference type="AlphaFoldDB" id="A0A371EEI6"/>
<dbReference type="Proteomes" id="UP000257109">
    <property type="component" value="Unassembled WGS sequence"/>
</dbReference>
<feature type="non-terminal residue" evidence="1">
    <location>
        <position position="1"/>
    </location>
</feature>